<evidence type="ECO:0000256" key="3">
    <source>
        <dbReference type="SAM" id="Phobius"/>
    </source>
</evidence>
<reference evidence="5 6" key="1">
    <citation type="submission" date="2016-10" db="EMBL/GenBank/DDBJ databases">
        <authorList>
            <person name="de Groot N.N."/>
        </authorList>
    </citation>
    <scope>NUCLEOTIDE SEQUENCE [LARGE SCALE GENOMIC DNA]</scope>
    <source>
        <strain evidence="5 6">DSM 9179</strain>
    </source>
</reference>
<dbReference type="PANTHER" id="PTHR35527:SF2">
    <property type="entry name" value="HYDROLASE"/>
    <property type="match status" value="1"/>
</dbReference>
<dbReference type="InterPro" id="IPR029055">
    <property type="entry name" value="Ntn_hydrolases_N"/>
</dbReference>
<dbReference type="PANTHER" id="PTHR35527">
    <property type="entry name" value="CHOLOYLGLYCINE HYDROLASE"/>
    <property type="match status" value="1"/>
</dbReference>
<dbReference type="Pfam" id="PF02275">
    <property type="entry name" value="CBAH"/>
    <property type="match status" value="1"/>
</dbReference>
<dbReference type="Proteomes" id="UP000199701">
    <property type="component" value="Unassembled WGS sequence"/>
</dbReference>
<dbReference type="GO" id="GO:0016787">
    <property type="term" value="F:hydrolase activity"/>
    <property type="evidence" value="ECO:0007669"/>
    <property type="project" value="UniProtKB-KW"/>
</dbReference>
<dbReference type="OrthoDB" id="8617387at2"/>
<dbReference type="EMBL" id="FOJI01000010">
    <property type="protein sequence ID" value="SEW33519.1"/>
    <property type="molecule type" value="Genomic_DNA"/>
</dbReference>
<evidence type="ECO:0000256" key="1">
    <source>
        <dbReference type="ARBA" id="ARBA00006625"/>
    </source>
</evidence>
<dbReference type="Gene3D" id="3.60.60.10">
    <property type="entry name" value="Penicillin V Acylase, Chain A"/>
    <property type="match status" value="1"/>
</dbReference>
<dbReference type="InterPro" id="IPR029132">
    <property type="entry name" value="CBAH/NAAA_C"/>
</dbReference>
<dbReference type="RefSeq" id="WP_092454884.1">
    <property type="nucleotide sequence ID" value="NZ_FOJI01000010.1"/>
</dbReference>
<name>A0A1I0R1L4_9FIRM</name>
<evidence type="ECO:0000259" key="4">
    <source>
        <dbReference type="Pfam" id="PF02275"/>
    </source>
</evidence>
<keyword evidence="2 5" id="KW-0378">Hydrolase</keyword>
<keyword evidence="3" id="KW-1133">Transmembrane helix</keyword>
<evidence type="ECO:0000313" key="6">
    <source>
        <dbReference type="Proteomes" id="UP000199701"/>
    </source>
</evidence>
<gene>
    <name evidence="5" type="ORF">SAMN05421659_110125</name>
</gene>
<proteinExistence type="inferred from homology"/>
<comment type="similarity">
    <text evidence="1">Belongs to the peptidase C59 family.</text>
</comment>
<evidence type="ECO:0000256" key="2">
    <source>
        <dbReference type="ARBA" id="ARBA00022801"/>
    </source>
</evidence>
<feature type="transmembrane region" description="Helical" evidence="3">
    <location>
        <begin position="12"/>
        <end position="33"/>
    </location>
</feature>
<dbReference type="InterPro" id="IPR052193">
    <property type="entry name" value="Peptidase_C59"/>
</dbReference>
<dbReference type="SUPFAM" id="SSF56235">
    <property type="entry name" value="N-terminal nucleophile aminohydrolases (Ntn hydrolases)"/>
    <property type="match status" value="1"/>
</dbReference>
<dbReference type="AlphaFoldDB" id="A0A1I0R1L4"/>
<keyword evidence="3" id="KW-0472">Membrane</keyword>
<protein>
    <submittedName>
        <fullName evidence="5">Linear amide C-N hydrolases, choloylglycine hydrolase family</fullName>
    </submittedName>
</protein>
<sequence>MKHQNKVLKIIKRILVAFSAIVLVIMIAVLIMYHNEILTALSVKQISDEQAFTIELHGDMYFDDLMKTEINTNKELETFLYNKLSLNFYGKLVNKHGCSAFYAKTPDGDILLCSDIDKSISDEKKTPVVMNMNLGKKSMVIGNAGEIVDATDGLNINEKLLLNATLYMACNGINENGLAIAVATASDSRCNDTDKQNLYDGVITTAVLNNASNVEEAIAFLENYDVVANYPLSHYMIGDAKGNIAVIEWIDGKMQVIKPDKNYMIMTNFPLATMNGFGTDRYNAYKNALSQCGGILTEEEALKLLAEHVIPGDECWSVVYNLTDGSATVCFRADYNNSFTYYINGQMKN</sequence>
<feature type="domain" description="Choloylglycine hydrolase/NAAA C-terminal" evidence="4">
    <location>
        <begin position="98"/>
        <end position="284"/>
    </location>
</feature>
<dbReference type="STRING" id="99656.SAMN05421659_110125"/>
<organism evidence="5 6">
    <name type="scientific">[Clostridium] fimetarium</name>
    <dbReference type="NCBI Taxonomy" id="99656"/>
    <lineage>
        <taxon>Bacteria</taxon>
        <taxon>Bacillati</taxon>
        <taxon>Bacillota</taxon>
        <taxon>Clostridia</taxon>
        <taxon>Lachnospirales</taxon>
        <taxon>Lachnospiraceae</taxon>
    </lineage>
</organism>
<accession>A0A1I0R1L4</accession>
<keyword evidence="6" id="KW-1185">Reference proteome</keyword>
<keyword evidence="3" id="KW-0812">Transmembrane</keyword>
<evidence type="ECO:0000313" key="5">
    <source>
        <dbReference type="EMBL" id="SEW33519.1"/>
    </source>
</evidence>